<name>A0A5D0MDV3_9BACT</name>
<dbReference type="PANTHER" id="PTHR30195:SF15">
    <property type="entry name" value="TYPE I RESTRICTION ENZYME HINDI ENDONUCLEASE SUBUNIT"/>
    <property type="match status" value="1"/>
</dbReference>
<dbReference type="NCBIfam" id="TIGR00348">
    <property type="entry name" value="hsdR"/>
    <property type="match status" value="1"/>
</dbReference>
<comment type="function">
    <text evidence="10">Subunit R is required for both nuclease and ATPase activities, but not for modification.</text>
</comment>
<dbReference type="CDD" id="cd22332">
    <property type="entry name" value="HsdR_N"/>
    <property type="match status" value="1"/>
</dbReference>
<evidence type="ECO:0000256" key="4">
    <source>
        <dbReference type="ARBA" id="ARBA00022741"/>
    </source>
</evidence>
<dbReference type="InterPro" id="IPR040980">
    <property type="entry name" value="SWI2_SNF2"/>
</dbReference>
<dbReference type="EMBL" id="VSIX01000119">
    <property type="protein sequence ID" value="TYB30552.1"/>
    <property type="molecule type" value="Genomic_DNA"/>
</dbReference>
<keyword evidence="7 10" id="KW-0378">Hydrolase</keyword>
<evidence type="ECO:0000256" key="3">
    <source>
        <dbReference type="ARBA" id="ARBA00022722"/>
    </source>
</evidence>
<dbReference type="Pfam" id="PF11867">
    <property type="entry name" value="T1RH-like_C"/>
    <property type="match status" value="1"/>
</dbReference>
<gene>
    <name evidence="12" type="ORF">FXF47_08640</name>
</gene>
<dbReference type="GO" id="GO:0009035">
    <property type="term" value="F:type I site-specific deoxyribonuclease activity"/>
    <property type="evidence" value="ECO:0007669"/>
    <property type="project" value="UniProtKB-EC"/>
</dbReference>
<dbReference type="SUPFAM" id="SSF52540">
    <property type="entry name" value="P-loop containing nucleoside triphosphate hydrolases"/>
    <property type="match status" value="2"/>
</dbReference>
<evidence type="ECO:0000256" key="8">
    <source>
        <dbReference type="ARBA" id="ARBA00022840"/>
    </source>
</evidence>
<dbReference type="PROSITE" id="PS51192">
    <property type="entry name" value="HELICASE_ATP_BIND_1"/>
    <property type="match status" value="1"/>
</dbReference>
<evidence type="ECO:0000256" key="9">
    <source>
        <dbReference type="ARBA" id="ARBA00023125"/>
    </source>
</evidence>
<dbReference type="CDD" id="cd18800">
    <property type="entry name" value="SF2_C_EcoR124I-like"/>
    <property type="match status" value="1"/>
</dbReference>
<dbReference type="Pfam" id="PF22679">
    <property type="entry name" value="T1R_D3-like"/>
    <property type="match status" value="1"/>
</dbReference>
<sequence length="1029" mass="119355">MFNESSIEEAVIEWFKELGYTYIDPEKTSPEEKNSLRNNYEEVIFKERLKDSLFRINRKVPSKVIETAFKKISFPESPDFVINNKKFQNMITDGIDIEYRTEKGQLRTEKVWVFDHENINKNDWIVTNQFTVVEDRNTRRPDVLVFVNGLPLGLFELKNISDEKKTLTKSYNQIKNYKNEIPSLFNFNQVISINDGYKCKVGTISSNQERFMPWKTIDGENIAPKGMPEVEVVIKGIFKKTRFLEIIKYFSFFQNHKNLNKILAAYHQYHAVKKAVARTHLAIQNQADNRIGIVWHTTGSGKSISMVFYAGKLVLSLNNPTIVIITDRNDLDKQLFETFSKSKGLLRQNPKQAKSREHLKKLLSVTSGGIIFTTIQKFEKNENDPVLTDRENVVVIADEAHRSQYGFDAEVKEKNNGEIDLVYGYAKYMRDALPNASFIGFTGTPIEKKDKSTPAIFGDYIDIYDMTRSIKDEMTVPIYYESRIIDVRLPKEEKRKIDKKIGELSSENNIYEVEKYKNKYSRLEAVVGADNRLEKVANEVIEHFKKRQEAIKGKAMIVTISREVGVKLYNKITSIKPEWHSESDEEGQIKLVMSGSAEDPEDWQIHIRNKSKRKKIEKRFKDPEDNLKMVIVCDMWLTGFDVPPLHTMYVDKPLKGHNVIQAISRVNRVYKDKPGGLVVDLIGIADSLKKALSEYTESDRKNTGIDNQEALNELIKEYEIVKGILHGFDYKRFFEESSQNQLKIITEAVEFLLSGEENEEKRFIKHVMKMQRAFALCSTLDKAQKINKELGFFKAVKSALKKNISPEEELEDKEIEGAINQMVSKSIVTDGVIDIFKDSKLNTPDLSILSDEFLEDVKKLQQKNIAARTLERLLKVRVREMGKTNLIKSRKFSKMLEDTIERYNNRQIETKQVIEELIKLAKEMKKEHERNKDSDLSEEELAFYDALSQNESAKEILGDETLKKIATELKKEIIENLPLDWVSRKSKRAKVRIQVKRLLRKYDYPPDKQEEAVETVLEQTELMCKKEVE</sequence>
<organism evidence="12 13">
    <name type="scientific">Candidatus Mcinerneyibacterium aminivorans</name>
    <dbReference type="NCBI Taxonomy" id="2703815"/>
    <lineage>
        <taxon>Bacteria</taxon>
        <taxon>Candidatus Macinerneyibacteriota</taxon>
        <taxon>Candidatus Mcinerneyibacteria</taxon>
        <taxon>Candidatus Mcinerneyibacteriales</taxon>
        <taxon>Candidatus Mcinerneyibacteriaceae</taxon>
        <taxon>Candidatus Mcinerneyibacterium</taxon>
    </lineage>
</organism>
<dbReference type="Gene3D" id="3.40.50.300">
    <property type="entry name" value="P-loop containing nucleotide triphosphate hydrolases"/>
    <property type="match status" value="2"/>
</dbReference>
<dbReference type="InterPro" id="IPR004473">
    <property type="entry name" value="Restrct_endonuc_typeI_HsdR"/>
</dbReference>
<evidence type="ECO:0000313" key="13">
    <source>
        <dbReference type="Proteomes" id="UP000324143"/>
    </source>
</evidence>
<keyword evidence="3" id="KW-0540">Nuclease</keyword>
<accession>A0A5D0MDV3</accession>
<evidence type="ECO:0000256" key="5">
    <source>
        <dbReference type="ARBA" id="ARBA00022747"/>
    </source>
</evidence>
<comment type="catalytic activity">
    <reaction evidence="1 10">
        <text>Endonucleolytic cleavage of DNA to give random double-stranded fragments with terminal 5'-phosphates, ATP is simultaneously hydrolyzed.</text>
        <dbReference type="EC" id="3.1.21.3"/>
    </reaction>
</comment>
<evidence type="ECO:0000256" key="7">
    <source>
        <dbReference type="ARBA" id="ARBA00022801"/>
    </source>
</evidence>
<dbReference type="GO" id="GO:0003677">
    <property type="term" value="F:DNA binding"/>
    <property type="evidence" value="ECO:0007669"/>
    <property type="project" value="UniProtKB-KW"/>
</dbReference>
<evidence type="ECO:0000259" key="11">
    <source>
        <dbReference type="PROSITE" id="PS51192"/>
    </source>
</evidence>
<dbReference type="EC" id="3.1.21.3" evidence="10"/>
<evidence type="ECO:0000256" key="10">
    <source>
        <dbReference type="RuleBase" id="RU364115"/>
    </source>
</evidence>
<dbReference type="SMART" id="SM00487">
    <property type="entry name" value="DEXDc"/>
    <property type="match status" value="1"/>
</dbReference>
<comment type="caution">
    <text evidence="12">The sequence shown here is derived from an EMBL/GenBank/DDBJ whole genome shotgun (WGS) entry which is preliminary data.</text>
</comment>
<dbReference type="InterPro" id="IPR007409">
    <property type="entry name" value="Restrct_endonuc_type1_HsdR_N"/>
</dbReference>
<dbReference type="InterPro" id="IPR014001">
    <property type="entry name" value="Helicase_ATP-bd"/>
</dbReference>
<evidence type="ECO:0000256" key="6">
    <source>
        <dbReference type="ARBA" id="ARBA00022759"/>
    </source>
</evidence>
<feature type="domain" description="Helicase ATP-binding" evidence="11">
    <location>
        <begin position="283"/>
        <end position="463"/>
    </location>
</feature>
<dbReference type="Gene3D" id="3.90.1570.50">
    <property type="match status" value="1"/>
</dbReference>
<reference evidence="12" key="1">
    <citation type="submission" date="2019-08" db="EMBL/GenBank/DDBJ databases">
        <title>Genomic characterization of a novel candidate phylum (ARYD3) from a high temperature, high salinity tertiary oil reservoir in north central Oklahoma, USA.</title>
        <authorList>
            <person name="Youssef N.H."/>
            <person name="Yadav A."/>
            <person name="Elshahed M.S."/>
        </authorList>
    </citation>
    <scope>NUCLEOTIDE SEQUENCE [LARGE SCALE GENOMIC DNA]</scope>
    <source>
        <strain evidence="12">ARYD3</strain>
    </source>
</reference>
<dbReference type="PANTHER" id="PTHR30195">
    <property type="entry name" value="TYPE I SITE-SPECIFIC DEOXYRIBONUCLEASE PROTEIN SUBUNIT M AND R"/>
    <property type="match status" value="1"/>
</dbReference>
<dbReference type="InterPro" id="IPR051268">
    <property type="entry name" value="Type-I_R_enzyme_R_subunit"/>
</dbReference>
<dbReference type="Proteomes" id="UP000324143">
    <property type="component" value="Unassembled WGS sequence"/>
</dbReference>
<dbReference type="CDD" id="cd18030">
    <property type="entry name" value="DEXHc_RE_I_HsdR"/>
    <property type="match status" value="1"/>
</dbReference>
<dbReference type="Pfam" id="PF04313">
    <property type="entry name" value="HSDR_N"/>
    <property type="match status" value="1"/>
</dbReference>
<comment type="subunit">
    <text evidence="10">The type I restriction/modification system is composed of three polypeptides R, M and S.</text>
</comment>
<evidence type="ECO:0000313" key="12">
    <source>
        <dbReference type="EMBL" id="TYB30552.1"/>
    </source>
</evidence>
<dbReference type="Pfam" id="PF18766">
    <property type="entry name" value="SWI2_SNF2"/>
    <property type="match status" value="1"/>
</dbReference>
<keyword evidence="8 10" id="KW-0067">ATP-binding</keyword>
<keyword evidence="9 10" id="KW-0238">DNA-binding</keyword>
<keyword evidence="13" id="KW-1185">Reference proteome</keyword>
<dbReference type="GO" id="GO:0005524">
    <property type="term" value="F:ATP binding"/>
    <property type="evidence" value="ECO:0007669"/>
    <property type="project" value="UniProtKB-KW"/>
</dbReference>
<dbReference type="InterPro" id="IPR021810">
    <property type="entry name" value="T1RH-like_C"/>
</dbReference>
<evidence type="ECO:0000256" key="2">
    <source>
        <dbReference type="ARBA" id="ARBA00008598"/>
    </source>
</evidence>
<evidence type="ECO:0000256" key="1">
    <source>
        <dbReference type="ARBA" id="ARBA00000851"/>
    </source>
</evidence>
<proteinExistence type="inferred from homology"/>
<dbReference type="InterPro" id="IPR055180">
    <property type="entry name" value="HsdR_RecA-like_helicase_dom_2"/>
</dbReference>
<keyword evidence="6 12" id="KW-0255">Endonuclease</keyword>
<keyword evidence="5 10" id="KW-0680">Restriction system</keyword>
<dbReference type="GO" id="GO:0009307">
    <property type="term" value="P:DNA restriction-modification system"/>
    <property type="evidence" value="ECO:0007669"/>
    <property type="project" value="UniProtKB-KW"/>
</dbReference>
<protein>
    <recommendedName>
        <fullName evidence="10">Type I restriction enzyme endonuclease subunit</fullName>
        <shortName evidence="10">R protein</shortName>
        <ecNumber evidence="10">3.1.21.3</ecNumber>
    </recommendedName>
</protein>
<comment type="similarity">
    <text evidence="2 10">Belongs to the HsdR family.</text>
</comment>
<keyword evidence="4 10" id="KW-0547">Nucleotide-binding</keyword>
<dbReference type="AlphaFoldDB" id="A0A5D0MDV3"/>
<dbReference type="InterPro" id="IPR027417">
    <property type="entry name" value="P-loop_NTPase"/>
</dbReference>